<feature type="domain" description="Thioredoxin" evidence="5">
    <location>
        <begin position="1"/>
        <end position="107"/>
    </location>
</feature>
<dbReference type="Pfam" id="PF00085">
    <property type="entry name" value="Thioredoxin"/>
    <property type="match status" value="1"/>
</dbReference>
<protein>
    <recommendedName>
        <fullName evidence="5">Thioredoxin domain-containing protein</fullName>
    </recommendedName>
</protein>
<dbReference type="InterPro" id="IPR013766">
    <property type="entry name" value="Thioredoxin_domain"/>
</dbReference>
<dbReference type="NCBIfam" id="TIGR01068">
    <property type="entry name" value="thioredoxin"/>
    <property type="match status" value="1"/>
</dbReference>
<dbReference type="PIRSF" id="PIRSF000077">
    <property type="entry name" value="Thioredoxin"/>
    <property type="match status" value="1"/>
</dbReference>
<dbReference type="PROSITE" id="PS00194">
    <property type="entry name" value="THIOREDOXIN_1"/>
    <property type="match status" value="1"/>
</dbReference>
<name>A0A382IYT6_9ZZZZ</name>
<dbReference type="GO" id="GO:0045454">
    <property type="term" value="P:cell redox homeostasis"/>
    <property type="evidence" value="ECO:0007669"/>
    <property type="project" value="TreeGrafter"/>
</dbReference>
<accession>A0A382IYT6</accession>
<dbReference type="FunFam" id="3.40.30.10:FF:000001">
    <property type="entry name" value="Thioredoxin"/>
    <property type="match status" value="1"/>
</dbReference>
<evidence type="ECO:0000256" key="2">
    <source>
        <dbReference type="ARBA" id="ARBA00022982"/>
    </source>
</evidence>
<keyword evidence="1" id="KW-0813">Transport</keyword>
<sequence length="107" mass="11739">MTTIQVTDATFEEEVLKSDKPVVLDFWAPWCGPCKQIGPSLEEISDEMKDKITVAKVNIDENPVTPTKYGVRGIPTMLVFKNGQAAATKVGAISKLAIVEWIEESIS</sequence>
<dbReference type="GO" id="GO:0005829">
    <property type="term" value="C:cytosol"/>
    <property type="evidence" value="ECO:0007669"/>
    <property type="project" value="TreeGrafter"/>
</dbReference>
<dbReference type="InterPro" id="IPR036249">
    <property type="entry name" value="Thioredoxin-like_sf"/>
</dbReference>
<evidence type="ECO:0000259" key="5">
    <source>
        <dbReference type="PROSITE" id="PS51352"/>
    </source>
</evidence>
<dbReference type="SUPFAM" id="SSF52833">
    <property type="entry name" value="Thioredoxin-like"/>
    <property type="match status" value="1"/>
</dbReference>
<dbReference type="GO" id="GO:0015035">
    <property type="term" value="F:protein-disulfide reductase activity"/>
    <property type="evidence" value="ECO:0007669"/>
    <property type="project" value="InterPro"/>
</dbReference>
<evidence type="ECO:0000313" key="6">
    <source>
        <dbReference type="EMBL" id="SVC04519.1"/>
    </source>
</evidence>
<keyword evidence="4" id="KW-0676">Redox-active center</keyword>
<proteinExistence type="predicted"/>
<dbReference type="InterPro" id="IPR017937">
    <property type="entry name" value="Thioredoxin_CS"/>
</dbReference>
<evidence type="ECO:0000256" key="4">
    <source>
        <dbReference type="ARBA" id="ARBA00023284"/>
    </source>
</evidence>
<reference evidence="6" key="1">
    <citation type="submission" date="2018-05" db="EMBL/GenBank/DDBJ databases">
        <authorList>
            <person name="Lanie J.A."/>
            <person name="Ng W.-L."/>
            <person name="Kazmierczak K.M."/>
            <person name="Andrzejewski T.M."/>
            <person name="Davidsen T.M."/>
            <person name="Wayne K.J."/>
            <person name="Tettelin H."/>
            <person name="Glass J.I."/>
            <person name="Rusch D."/>
            <person name="Podicherti R."/>
            <person name="Tsui H.-C.T."/>
            <person name="Winkler M.E."/>
        </authorList>
    </citation>
    <scope>NUCLEOTIDE SEQUENCE</scope>
</reference>
<dbReference type="EMBL" id="UINC01070397">
    <property type="protein sequence ID" value="SVC04519.1"/>
    <property type="molecule type" value="Genomic_DNA"/>
</dbReference>
<dbReference type="PANTHER" id="PTHR45663">
    <property type="entry name" value="GEO12009P1"/>
    <property type="match status" value="1"/>
</dbReference>
<organism evidence="6">
    <name type="scientific">marine metagenome</name>
    <dbReference type="NCBI Taxonomy" id="408172"/>
    <lineage>
        <taxon>unclassified sequences</taxon>
        <taxon>metagenomes</taxon>
        <taxon>ecological metagenomes</taxon>
    </lineage>
</organism>
<dbReference type="PROSITE" id="PS51352">
    <property type="entry name" value="THIOREDOXIN_2"/>
    <property type="match status" value="1"/>
</dbReference>
<dbReference type="PANTHER" id="PTHR45663:SF11">
    <property type="entry name" value="GEO12009P1"/>
    <property type="match status" value="1"/>
</dbReference>
<dbReference type="InterPro" id="IPR005746">
    <property type="entry name" value="Thioredoxin"/>
</dbReference>
<evidence type="ECO:0000256" key="3">
    <source>
        <dbReference type="ARBA" id="ARBA00023157"/>
    </source>
</evidence>
<dbReference type="Gene3D" id="3.40.30.10">
    <property type="entry name" value="Glutaredoxin"/>
    <property type="match status" value="1"/>
</dbReference>
<gene>
    <name evidence="6" type="ORF">METZ01_LOCUS257373</name>
</gene>
<dbReference type="PRINTS" id="PR00421">
    <property type="entry name" value="THIOREDOXIN"/>
</dbReference>
<dbReference type="AlphaFoldDB" id="A0A382IYT6"/>
<evidence type="ECO:0000256" key="1">
    <source>
        <dbReference type="ARBA" id="ARBA00022448"/>
    </source>
</evidence>
<dbReference type="CDD" id="cd02947">
    <property type="entry name" value="TRX_family"/>
    <property type="match status" value="1"/>
</dbReference>
<keyword evidence="2" id="KW-0249">Electron transport</keyword>
<keyword evidence="3" id="KW-1015">Disulfide bond</keyword>